<keyword evidence="2" id="KW-0812">Transmembrane</keyword>
<feature type="transmembrane region" description="Helical" evidence="2">
    <location>
        <begin position="186"/>
        <end position="205"/>
    </location>
</feature>
<feature type="compositionally biased region" description="Low complexity" evidence="1">
    <location>
        <begin position="65"/>
        <end position="75"/>
    </location>
</feature>
<feature type="region of interest" description="Disordered" evidence="1">
    <location>
        <begin position="36"/>
        <end position="75"/>
    </location>
</feature>
<accession>A0ABN5H797</accession>
<dbReference type="Proteomes" id="UP000325292">
    <property type="component" value="Chromosome"/>
</dbReference>
<proteinExistence type="predicted"/>
<feature type="compositionally biased region" description="Polar residues" evidence="1">
    <location>
        <begin position="40"/>
        <end position="64"/>
    </location>
</feature>
<keyword evidence="4" id="KW-1185">Reference proteome</keyword>
<organism evidence="3 4">
    <name type="scientific">Sulfobacillus thermotolerans</name>
    <dbReference type="NCBI Taxonomy" id="338644"/>
    <lineage>
        <taxon>Bacteria</taxon>
        <taxon>Bacillati</taxon>
        <taxon>Bacillota</taxon>
        <taxon>Clostridia</taxon>
        <taxon>Eubacteriales</taxon>
        <taxon>Clostridiales Family XVII. Incertae Sedis</taxon>
        <taxon>Sulfobacillus</taxon>
    </lineage>
</organism>
<keyword evidence="2" id="KW-1133">Transmembrane helix</keyword>
<evidence type="ECO:0000256" key="2">
    <source>
        <dbReference type="SAM" id="Phobius"/>
    </source>
</evidence>
<protein>
    <submittedName>
        <fullName evidence="3">Uncharacterized protein</fullName>
    </submittedName>
</protein>
<evidence type="ECO:0000313" key="4">
    <source>
        <dbReference type="Proteomes" id="UP000325292"/>
    </source>
</evidence>
<reference evidence="3 4" key="1">
    <citation type="journal article" date="2019" name="Sci. Rep.">
        <title>Sulfobacillus thermotolerans: new insights into resistance and metabolic capacities of acidophilic chemolithotrophs.</title>
        <authorList>
            <person name="Panyushkina A.E."/>
            <person name="Babenko V.V."/>
            <person name="Nikitina A.S."/>
            <person name="Selezneva O.V."/>
            <person name="Tsaplina I.A."/>
            <person name="Letarova M.A."/>
            <person name="Kostryukova E.S."/>
            <person name="Letarov A.V."/>
        </authorList>
    </citation>
    <scope>NUCLEOTIDE SEQUENCE [LARGE SCALE GENOMIC DNA]</scope>
    <source>
        <strain evidence="3 4">Kr1</strain>
    </source>
</reference>
<dbReference type="EMBL" id="CP019454">
    <property type="protein sequence ID" value="AUW95118.1"/>
    <property type="molecule type" value="Genomic_DNA"/>
</dbReference>
<sequence>MGLKERLIVAGSVIGAVFLVAPATFASVGNQSHRPVIEAGSNSPSQNFIGLGSHTNGGDSEQTGPSSSSHPNVPPSNALKLGISVYNSQTLHGTAVVHNVPPPTNKVEIFWFSADSQTPTSPPSASDMVGSASNQGKYTDVPITLSSSEASTGYLRAYAANAHGSNWSQPLALPIAQVPDGQLPEVPYAAGLPLIALGAFGIYRLQASRRRIRQAG</sequence>
<keyword evidence="2" id="KW-0472">Membrane</keyword>
<name>A0ABN5H797_9FIRM</name>
<evidence type="ECO:0000313" key="3">
    <source>
        <dbReference type="EMBL" id="AUW95118.1"/>
    </source>
</evidence>
<evidence type="ECO:0000256" key="1">
    <source>
        <dbReference type="SAM" id="MobiDB-lite"/>
    </source>
</evidence>
<gene>
    <name evidence="3" type="ORF">BXT84_15115</name>
</gene>